<feature type="transmembrane region" description="Helical" evidence="2">
    <location>
        <begin position="509"/>
        <end position="527"/>
    </location>
</feature>
<dbReference type="Proteomes" id="UP000011687">
    <property type="component" value="Unassembled WGS sequence"/>
</dbReference>
<comment type="caution">
    <text evidence="4">The sequence shown here is derived from an EMBL/GenBank/DDBJ whole genome shotgun (WGS) entry which is preliminary data.</text>
</comment>
<proteinExistence type="predicted"/>
<evidence type="ECO:0000256" key="2">
    <source>
        <dbReference type="SAM" id="Phobius"/>
    </source>
</evidence>
<gene>
    <name evidence="4" type="ORF">C435_14927</name>
</gene>
<dbReference type="SMART" id="SM00089">
    <property type="entry name" value="PKD"/>
    <property type="match status" value="1"/>
</dbReference>
<dbReference type="EMBL" id="AOLS01000070">
    <property type="protein sequence ID" value="EMA14952.1"/>
    <property type="molecule type" value="Genomic_DNA"/>
</dbReference>
<dbReference type="CDD" id="cd00146">
    <property type="entry name" value="PKD"/>
    <property type="match status" value="1"/>
</dbReference>
<evidence type="ECO:0000313" key="5">
    <source>
        <dbReference type="Proteomes" id="UP000011687"/>
    </source>
</evidence>
<dbReference type="Pfam" id="PF00801">
    <property type="entry name" value="PKD"/>
    <property type="match status" value="1"/>
</dbReference>
<dbReference type="Gene3D" id="2.60.40.10">
    <property type="entry name" value="Immunoglobulins"/>
    <property type="match status" value="1"/>
</dbReference>
<feature type="compositionally biased region" description="Acidic residues" evidence="1">
    <location>
        <begin position="425"/>
        <end position="436"/>
    </location>
</feature>
<dbReference type="SUPFAM" id="SSF49299">
    <property type="entry name" value="PKD domain"/>
    <property type="match status" value="1"/>
</dbReference>
<keyword evidence="2" id="KW-1133">Transmembrane helix</keyword>
<organism evidence="4 5">
    <name type="scientific">Haloarcula marismortui ATCC 33799</name>
    <dbReference type="NCBI Taxonomy" id="662475"/>
    <lineage>
        <taxon>Archaea</taxon>
        <taxon>Methanobacteriati</taxon>
        <taxon>Methanobacteriota</taxon>
        <taxon>Stenosarchaea group</taxon>
        <taxon>Halobacteria</taxon>
        <taxon>Halobacteriales</taxon>
        <taxon>Haloarculaceae</taxon>
        <taxon>Haloarcula</taxon>
    </lineage>
</organism>
<feature type="compositionally biased region" description="Low complexity" evidence="1">
    <location>
        <begin position="451"/>
        <end position="464"/>
    </location>
</feature>
<evidence type="ECO:0000256" key="1">
    <source>
        <dbReference type="SAM" id="MobiDB-lite"/>
    </source>
</evidence>
<dbReference type="PATRIC" id="fig|662475.6.peg.2921"/>
<protein>
    <submittedName>
        <fullName evidence="4">Cell surface glycoprotein</fullName>
    </submittedName>
</protein>
<evidence type="ECO:0000313" key="4">
    <source>
        <dbReference type="EMBL" id="EMA14952.1"/>
    </source>
</evidence>
<dbReference type="InterPro" id="IPR035986">
    <property type="entry name" value="PKD_dom_sf"/>
</dbReference>
<feature type="domain" description="PKD" evidence="3">
    <location>
        <begin position="192"/>
        <end position="255"/>
    </location>
</feature>
<keyword evidence="2" id="KW-0472">Membrane</keyword>
<dbReference type="InterPro" id="IPR022409">
    <property type="entry name" value="PKD/Chitinase_dom"/>
</dbReference>
<dbReference type="InterPro" id="IPR013783">
    <property type="entry name" value="Ig-like_fold"/>
</dbReference>
<dbReference type="InterPro" id="IPR000601">
    <property type="entry name" value="PKD_dom"/>
</dbReference>
<feature type="compositionally biased region" description="Gly residues" evidence="1">
    <location>
        <begin position="409"/>
        <end position="424"/>
    </location>
</feature>
<keyword evidence="5" id="KW-1185">Reference proteome</keyword>
<accession>M0K0K7</accession>
<sequence length="531" mass="52725">MRFGALTFATVLLALLAATAPLAGTQAAEIGEGVEIQPANGPNGAYAQVGPSGQVSIQLDGDAGVPGEGLQADAVTRFDRVLLVLNTNVASEDGNRQAYVYIVDQGPPADDFTFYRGADPDAPVEGETNAIQLGTGESTSIGFTADTRGDFEVSDLALSVIAEVSEVANGTLAVETDIPTAGEPVILNATGSSGDELRYVYNFDDGTVASGAGPATQHVFNETGTYDVTLSVEETASRAPNESDAVSKEVIVRGGPQVGDTGETIEIPDPVPGGPEPALQSVSVTPDASTGSDVLVRAVAAESVSDITGTSTDGSATVAAGNITLVSAPAANATVTLTVAESALPAGVSPDDLAVERYNGTGWDVLPTAVEETSGSTVTLAAGTPGFSPLAVTVNDAPALDDGDESDSGPGGGGGGGGGGGNGDAGDDADSTDGEDGGGGVPTETEDVSDVGETVTETETVGSTDAGTETEGADISTETETAEPGGAAVTPSTDQPTDREPSGFSPTPALGAVLLVALLVAVIVLRIRRQE</sequence>
<dbReference type="AlphaFoldDB" id="M0K0K7"/>
<evidence type="ECO:0000259" key="3">
    <source>
        <dbReference type="PROSITE" id="PS50093"/>
    </source>
</evidence>
<name>M0K0K7_9EURY</name>
<dbReference type="RefSeq" id="WP_007189733.1">
    <property type="nucleotide sequence ID" value="NZ_AOLS01000070.1"/>
</dbReference>
<feature type="region of interest" description="Disordered" evidence="1">
    <location>
        <begin position="384"/>
        <end position="505"/>
    </location>
</feature>
<reference evidence="4 5" key="1">
    <citation type="journal article" date="2014" name="PLoS Genet.">
        <title>Phylogenetically driven sequencing of extremely halophilic archaea reveals strategies for static and dynamic osmo-response.</title>
        <authorList>
            <person name="Becker E.A."/>
            <person name="Seitzer P.M."/>
            <person name="Tritt A."/>
            <person name="Larsen D."/>
            <person name="Krusor M."/>
            <person name="Yao A.I."/>
            <person name="Wu D."/>
            <person name="Madern D."/>
            <person name="Eisen J.A."/>
            <person name="Darling A.E."/>
            <person name="Facciotti M.T."/>
        </authorList>
    </citation>
    <scope>NUCLEOTIDE SEQUENCE [LARGE SCALE GENOMIC DNA]</scope>
    <source>
        <strain evidence="4 5">ATCC 33799</strain>
    </source>
</reference>
<dbReference type="PROSITE" id="PS50093">
    <property type="entry name" value="PKD"/>
    <property type="match status" value="1"/>
</dbReference>
<keyword evidence="2" id="KW-0812">Transmembrane</keyword>